<feature type="transmembrane region" description="Helical" evidence="22">
    <location>
        <begin position="99"/>
        <end position="117"/>
    </location>
</feature>
<keyword evidence="13" id="KW-0689">Ribosomal protein</keyword>
<feature type="transmembrane region" description="Helical" evidence="22">
    <location>
        <begin position="229"/>
        <end position="248"/>
    </location>
</feature>
<dbReference type="Gene3D" id="3.90.1180.10">
    <property type="entry name" value="Ribosomal protein L13"/>
    <property type="match status" value="1"/>
</dbReference>
<dbReference type="Gene3D" id="1.25.40.10">
    <property type="entry name" value="Tetratricopeptide repeat domain"/>
    <property type="match status" value="3"/>
</dbReference>
<dbReference type="Gene3D" id="6.10.250.3250">
    <property type="match status" value="1"/>
</dbReference>
<keyword evidence="16" id="KW-0687">Ribonucleoprotein</keyword>
<evidence type="ECO:0000313" key="25">
    <source>
        <dbReference type="Proteomes" id="UP000030742"/>
    </source>
</evidence>
<keyword evidence="9 22" id="KW-0812">Transmembrane</keyword>
<keyword evidence="10" id="KW-0677">Repeat</keyword>
<evidence type="ECO:0000256" key="6">
    <source>
        <dbReference type="ARBA" id="ARBA00007882"/>
    </source>
</evidence>
<dbReference type="Pfam" id="PF13414">
    <property type="entry name" value="TPR_11"/>
    <property type="match status" value="1"/>
</dbReference>
<evidence type="ECO:0000256" key="20">
    <source>
        <dbReference type="ARBA" id="ARBA00045102"/>
    </source>
</evidence>
<evidence type="ECO:0000256" key="22">
    <source>
        <dbReference type="SAM" id="Phobius"/>
    </source>
</evidence>
<feature type="transmembrane region" description="Helical" evidence="22">
    <location>
        <begin position="9"/>
        <end position="30"/>
    </location>
</feature>
<evidence type="ECO:0000256" key="9">
    <source>
        <dbReference type="ARBA" id="ARBA00022692"/>
    </source>
</evidence>
<feature type="transmembrane region" description="Helical" evidence="22">
    <location>
        <begin position="345"/>
        <end position="364"/>
    </location>
</feature>
<dbReference type="Pfam" id="PF13431">
    <property type="entry name" value="TPR_17"/>
    <property type="match status" value="1"/>
</dbReference>
<dbReference type="Pfam" id="PF08409">
    <property type="entry name" value="TMTC_DUF1736"/>
    <property type="match status" value="1"/>
</dbReference>
<reference evidence="24 25" key="1">
    <citation type="journal article" date="2013" name="Genome Biol.">
        <title>Draft genome of the mountain pine beetle, Dendroctonus ponderosae Hopkins, a major forest pest.</title>
        <authorList>
            <person name="Keeling C.I."/>
            <person name="Yuen M.M."/>
            <person name="Liao N.Y."/>
            <person name="Docking T.R."/>
            <person name="Chan S.K."/>
            <person name="Taylor G.A."/>
            <person name="Palmquist D.L."/>
            <person name="Jackman S.D."/>
            <person name="Nguyen A."/>
            <person name="Li M."/>
            <person name="Henderson H."/>
            <person name="Janes J.K."/>
            <person name="Zhao Y."/>
            <person name="Pandoh P."/>
            <person name="Moore R."/>
            <person name="Sperling F.A."/>
            <person name="Huber D.P."/>
            <person name="Birol I."/>
            <person name="Jones S.J."/>
            <person name="Bohlmann J."/>
        </authorList>
    </citation>
    <scope>NUCLEOTIDE SEQUENCE</scope>
</reference>
<keyword evidence="12" id="KW-0256">Endoplasmic reticulum</keyword>
<evidence type="ECO:0000256" key="19">
    <source>
        <dbReference type="ARBA" id="ARBA00045085"/>
    </source>
</evidence>
<comment type="catalytic activity">
    <reaction evidence="20">
        <text>a di-trans,poly-cis-dolichyl beta-D-mannosyl phosphate + L-seryl-[protein] = 3-O-(alpha-D-mannosyl)-L-seryl-[protein] + a di-trans,poly-cis-dolichyl phosphate + H(+)</text>
        <dbReference type="Rhea" id="RHEA:17377"/>
        <dbReference type="Rhea" id="RHEA-COMP:9863"/>
        <dbReference type="Rhea" id="RHEA-COMP:13546"/>
        <dbReference type="Rhea" id="RHEA-COMP:19498"/>
        <dbReference type="Rhea" id="RHEA-COMP:19501"/>
        <dbReference type="ChEBI" id="CHEBI:15378"/>
        <dbReference type="ChEBI" id="CHEBI:29999"/>
        <dbReference type="ChEBI" id="CHEBI:57683"/>
        <dbReference type="ChEBI" id="CHEBI:58211"/>
        <dbReference type="ChEBI" id="CHEBI:137321"/>
        <dbReference type="EC" id="2.4.1.109"/>
    </reaction>
</comment>
<dbReference type="SUPFAM" id="SSF48452">
    <property type="entry name" value="TPR-like"/>
    <property type="match status" value="1"/>
</dbReference>
<dbReference type="AlphaFoldDB" id="U4U0A6"/>
<dbReference type="InterPro" id="IPR036899">
    <property type="entry name" value="Ribosomal_uL13_sf"/>
</dbReference>
<dbReference type="FunFam" id="3.90.1180.10:FF:000002">
    <property type="entry name" value="60S ribosomal protein L16"/>
    <property type="match status" value="1"/>
</dbReference>
<dbReference type="InterPro" id="IPR005822">
    <property type="entry name" value="Ribosomal_uL13"/>
</dbReference>
<evidence type="ECO:0000256" key="3">
    <source>
        <dbReference type="ARBA" id="ARBA00004240"/>
    </source>
</evidence>
<dbReference type="UniPathway" id="UPA00378"/>
<dbReference type="GO" id="GO:0003735">
    <property type="term" value="F:structural constituent of ribosome"/>
    <property type="evidence" value="ECO:0007669"/>
    <property type="project" value="InterPro"/>
</dbReference>
<evidence type="ECO:0000256" key="10">
    <source>
        <dbReference type="ARBA" id="ARBA00022737"/>
    </source>
</evidence>
<feature type="transmembrane region" description="Helical" evidence="22">
    <location>
        <begin position="153"/>
        <end position="172"/>
    </location>
</feature>
<dbReference type="Pfam" id="PF00572">
    <property type="entry name" value="Ribosomal_L13"/>
    <property type="match status" value="1"/>
</dbReference>
<keyword evidence="8" id="KW-0808">Transferase</keyword>
<feature type="repeat" description="TPR" evidence="21">
    <location>
        <begin position="617"/>
        <end position="650"/>
    </location>
</feature>
<feature type="transmembrane region" description="Helical" evidence="22">
    <location>
        <begin position="315"/>
        <end position="333"/>
    </location>
</feature>
<protein>
    <recommendedName>
        <fullName evidence="17">Large ribosomal subunit protein uL13</fullName>
        <ecNumber evidence="7">2.4.1.109</ecNumber>
    </recommendedName>
    <alternativeName>
        <fullName evidence="18">60S ribosomal protein L13a</fullName>
    </alternativeName>
</protein>
<dbReference type="GO" id="GO:0004169">
    <property type="term" value="F:dolichyl-phosphate-mannose-protein mannosyltransferase activity"/>
    <property type="evidence" value="ECO:0007669"/>
    <property type="project" value="UniProtKB-EC"/>
</dbReference>
<dbReference type="SUPFAM" id="SSF52161">
    <property type="entry name" value="Ribosomal protein L13"/>
    <property type="match status" value="1"/>
</dbReference>
<evidence type="ECO:0000256" key="4">
    <source>
        <dbReference type="ARBA" id="ARBA00004922"/>
    </source>
</evidence>
<evidence type="ECO:0000313" key="24">
    <source>
        <dbReference type="EMBL" id="ERL85728.1"/>
    </source>
</evidence>
<comment type="function">
    <text evidence="1">Transfers mannosyl residues to the hydroxyl group of serine or threonine residues.</text>
</comment>
<evidence type="ECO:0000256" key="8">
    <source>
        <dbReference type="ARBA" id="ARBA00022679"/>
    </source>
</evidence>
<dbReference type="GO" id="GO:0005783">
    <property type="term" value="C:endoplasmic reticulum"/>
    <property type="evidence" value="ECO:0007669"/>
    <property type="project" value="UniProtKB-SubCell"/>
</dbReference>
<evidence type="ECO:0000256" key="12">
    <source>
        <dbReference type="ARBA" id="ARBA00022824"/>
    </source>
</evidence>
<dbReference type="InterPro" id="IPR006597">
    <property type="entry name" value="Sel1-like"/>
</dbReference>
<feature type="transmembrane region" description="Helical" evidence="22">
    <location>
        <begin position="178"/>
        <end position="209"/>
    </location>
</feature>
<dbReference type="CDD" id="cd00392">
    <property type="entry name" value="Ribosomal_L13"/>
    <property type="match status" value="1"/>
</dbReference>
<dbReference type="OrthoDB" id="19588at2759"/>
<evidence type="ECO:0000256" key="15">
    <source>
        <dbReference type="ARBA" id="ARBA00023136"/>
    </source>
</evidence>
<organism evidence="24 25">
    <name type="scientific">Dendroctonus ponderosae</name>
    <name type="common">Mountain pine beetle</name>
    <dbReference type="NCBI Taxonomy" id="77166"/>
    <lineage>
        <taxon>Eukaryota</taxon>
        <taxon>Metazoa</taxon>
        <taxon>Ecdysozoa</taxon>
        <taxon>Arthropoda</taxon>
        <taxon>Hexapoda</taxon>
        <taxon>Insecta</taxon>
        <taxon>Pterygota</taxon>
        <taxon>Neoptera</taxon>
        <taxon>Endopterygota</taxon>
        <taxon>Coleoptera</taxon>
        <taxon>Polyphaga</taxon>
        <taxon>Cucujiformia</taxon>
        <taxon>Curculionidae</taxon>
        <taxon>Scolytinae</taxon>
        <taxon>Dendroctonus</taxon>
    </lineage>
</organism>
<feature type="domain" description="DUF1736" evidence="23">
    <location>
        <begin position="253"/>
        <end position="325"/>
    </location>
</feature>
<keyword evidence="11 21" id="KW-0802">TPR repeat</keyword>
<gene>
    <name evidence="24" type="ORF">D910_03143</name>
</gene>
<evidence type="ECO:0000256" key="13">
    <source>
        <dbReference type="ARBA" id="ARBA00022980"/>
    </source>
</evidence>
<evidence type="ECO:0000256" key="11">
    <source>
        <dbReference type="ARBA" id="ARBA00022803"/>
    </source>
</evidence>
<feature type="repeat" description="TPR" evidence="21">
    <location>
        <begin position="549"/>
        <end position="582"/>
    </location>
</feature>
<evidence type="ECO:0000256" key="5">
    <source>
        <dbReference type="ARBA" id="ARBA00006227"/>
    </source>
</evidence>
<accession>U4U0A6</accession>
<dbReference type="PROSITE" id="PS50005">
    <property type="entry name" value="TPR"/>
    <property type="match status" value="2"/>
</dbReference>
<evidence type="ECO:0000256" key="16">
    <source>
        <dbReference type="ARBA" id="ARBA00023274"/>
    </source>
</evidence>
<dbReference type="InterPro" id="IPR052346">
    <property type="entry name" value="O-mannosyl-transferase_TMTC"/>
</dbReference>
<dbReference type="PANTHER" id="PTHR44227">
    <property type="match status" value="1"/>
</dbReference>
<dbReference type="SMART" id="SM00671">
    <property type="entry name" value="SEL1"/>
    <property type="match status" value="2"/>
</dbReference>
<dbReference type="GO" id="GO:0006412">
    <property type="term" value="P:translation"/>
    <property type="evidence" value="ECO:0007669"/>
    <property type="project" value="InterPro"/>
</dbReference>
<dbReference type="EC" id="2.4.1.109" evidence="7"/>
<evidence type="ECO:0000256" key="17">
    <source>
        <dbReference type="ARBA" id="ARBA00035201"/>
    </source>
</evidence>
<dbReference type="InterPro" id="IPR019734">
    <property type="entry name" value="TPR_rpt"/>
</dbReference>
<proteinExistence type="inferred from homology"/>
<dbReference type="InterPro" id="IPR013618">
    <property type="entry name" value="TMTC_DUF1736"/>
</dbReference>
<comment type="similarity">
    <text evidence="6">Belongs to the TMTC family.</text>
</comment>
<dbReference type="HAMAP" id="MF_01366">
    <property type="entry name" value="Ribosomal_uL13"/>
    <property type="match status" value="1"/>
</dbReference>
<dbReference type="GO" id="GO:0016020">
    <property type="term" value="C:membrane"/>
    <property type="evidence" value="ECO:0007669"/>
    <property type="project" value="UniProtKB-SubCell"/>
</dbReference>
<comment type="catalytic activity">
    <reaction evidence="19">
        <text>a di-trans,poly-cis-dolichyl beta-D-mannosyl phosphate + L-threonyl-[protein] = 3-O-(alpha-D-mannosyl)-L-threonyl-[protein] + a di-trans,poly-cis-dolichyl phosphate + H(+)</text>
        <dbReference type="Rhea" id="RHEA:53396"/>
        <dbReference type="Rhea" id="RHEA-COMP:11060"/>
        <dbReference type="Rhea" id="RHEA-COMP:13547"/>
        <dbReference type="Rhea" id="RHEA-COMP:19498"/>
        <dbReference type="Rhea" id="RHEA-COMP:19501"/>
        <dbReference type="ChEBI" id="CHEBI:15378"/>
        <dbReference type="ChEBI" id="CHEBI:30013"/>
        <dbReference type="ChEBI" id="CHEBI:57683"/>
        <dbReference type="ChEBI" id="CHEBI:58211"/>
        <dbReference type="ChEBI" id="CHEBI:137323"/>
        <dbReference type="EC" id="2.4.1.109"/>
    </reaction>
</comment>
<comment type="similarity">
    <text evidence="5">Belongs to the universal ribosomal protein uL13 family.</text>
</comment>
<evidence type="ECO:0000256" key="21">
    <source>
        <dbReference type="PROSITE-ProRule" id="PRU00339"/>
    </source>
</evidence>
<feature type="transmembrane region" description="Helical" evidence="22">
    <location>
        <begin position="402"/>
        <end position="420"/>
    </location>
</feature>
<dbReference type="GO" id="GO:0015934">
    <property type="term" value="C:large ribosomal subunit"/>
    <property type="evidence" value="ECO:0007669"/>
    <property type="project" value="InterPro"/>
</dbReference>
<dbReference type="NCBIfam" id="TIGR01077">
    <property type="entry name" value="L13_A_E"/>
    <property type="match status" value="1"/>
</dbReference>
<dbReference type="Proteomes" id="UP000030742">
    <property type="component" value="Unassembled WGS sequence"/>
</dbReference>
<dbReference type="PANTHER" id="PTHR44227:SF3">
    <property type="entry name" value="PROTEIN O-MANNOSYL-TRANSFERASE TMTC4"/>
    <property type="match status" value="1"/>
</dbReference>
<evidence type="ECO:0000259" key="23">
    <source>
        <dbReference type="Pfam" id="PF08409"/>
    </source>
</evidence>
<dbReference type="SMART" id="SM00028">
    <property type="entry name" value="TPR"/>
    <property type="match status" value="6"/>
</dbReference>
<evidence type="ECO:0000256" key="14">
    <source>
        <dbReference type="ARBA" id="ARBA00022989"/>
    </source>
</evidence>
<evidence type="ECO:0000256" key="7">
    <source>
        <dbReference type="ARBA" id="ARBA00012839"/>
    </source>
</evidence>
<dbReference type="InterPro" id="IPR005755">
    <property type="entry name" value="Ribosomal_uL13_euk/arc"/>
</dbReference>
<sequence>MTNAISKKYITIACCAWASHFMSLWGGFFFDDSEAIVHNQDIQSRRPWQSAFANDFWGTSITHPSSHKSYRPLTVLSYRLNVFFSGGRLDAFQFHTVNVVLHGILSLMALPLFECLLKRKKPRKKLHILDDPAFTGALLFASHPVHTEAVASLVGRADLLAAILFFGLIILYKNVSGLLGWFVSVSLISGTAVLCKETAITVLGVCIIYEVYLRKKPSKFWSETFEKTFLMRVGLLVLIGFIIMILRLKVMNFEGPTFSPTDNPASFHERLTVRVLSYNYIYCLNALLLVWPQWLCFDWSMGCVPLIQQRSDLRIFAVLAFWLIVIAVSYRLVKDLITKDKVDVYVMALSLMLIPFLPSSNLLLRVGFVIAERTLLVPSTGYCLLVAVGLEKLKSRFGSVKNLFTAMYILLLVTFVARSIQRNYEWINEVRLFKSALEVCPLNAKVHYNIGKVLSNPTRGSLRDAERSYRHALELYPRYEQAMNNLANILREKGQLEEAEYWLQLAVAVRPNFAAGWMNLAIVLGSQEERWGEAVRAYKNALAHRKEYPDAQYNLGNLYLDMGDHLAALDCWKKAAALRPTHAAAWGNSMALLDSKGMASAAVELGQEALKHVPKSAAVHFALGNVMGKLNRLLEAERHFRDAIKYDSKNSLYYSNLVVFPTMVSTQVNVNSKGLGHKAILIDAKGHLLGRLATVVAKLLLNGDKVVVVRCEQLNISGNFFRNKLKFMSFLRKRCNVNPARGPFHFRAPSRIFWRTVRGMLPHKTVRGKDALRKLKSYEGIPEPYSAKKRLVVPGALRVICLKPGRKFCHVGRLSNEVGWKYQRVVRAVETKRKVNEVLSIKKRDKVRKLTAQASEKVAKQVKPFTAIINSYGYK</sequence>
<comment type="subcellular location">
    <subcellularLocation>
        <location evidence="3">Endoplasmic reticulum</location>
    </subcellularLocation>
    <subcellularLocation>
        <location evidence="2">Membrane</location>
        <topology evidence="2">Multi-pass membrane protein</topology>
    </subcellularLocation>
</comment>
<comment type="pathway">
    <text evidence="4">Protein modification; protein glycosylation.</text>
</comment>
<dbReference type="EMBL" id="KB631743">
    <property type="protein sequence ID" value="ERL85728.1"/>
    <property type="molecule type" value="Genomic_DNA"/>
</dbReference>
<evidence type="ECO:0000256" key="2">
    <source>
        <dbReference type="ARBA" id="ARBA00004141"/>
    </source>
</evidence>
<evidence type="ECO:0000256" key="18">
    <source>
        <dbReference type="ARBA" id="ARBA00035367"/>
    </source>
</evidence>
<evidence type="ECO:0000256" key="1">
    <source>
        <dbReference type="ARBA" id="ARBA00003582"/>
    </source>
</evidence>
<dbReference type="GO" id="GO:0030968">
    <property type="term" value="P:endoplasmic reticulum unfolded protein response"/>
    <property type="evidence" value="ECO:0007669"/>
    <property type="project" value="TreeGrafter"/>
</dbReference>
<dbReference type="InterPro" id="IPR011990">
    <property type="entry name" value="TPR-like_helical_dom_sf"/>
</dbReference>
<keyword evidence="14 22" id="KW-1133">Transmembrane helix</keyword>
<name>U4U0A6_DENPD</name>
<keyword evidence="15 22" id="KW-0472">Membrane</keyword>
<dbReference type="STRING" id="77166.U4U0A6"/>